<sequence>MEQDETTNYFWYITKHRMTSHYLPKFIRCLESLSNEQIWTCGINEINSIGGIILHVIEHVKRNVSRLLHSEQVFAKGIENHFPIMEQDKQLLIAKLDAAFQELRVGMEASAGEEIEIYNWYHLVEHTGYHLGQIVDRAQRMTGIQYQFVQNGISEKALKILVDDDRVNDIPPIDHGRP</sequence>
<proteinExistence type="predicted"/>
<dbReference type="AlphaFoldDB" id="A0A3G9J0C3"/>
<dbReference type="OrthoDB" id="893570at2"/>
<evidence type="ECO:0000313" key="1">
    <source>
        <dbReference type="EMBL" id="BBH19341.1"/>
    </source>
</evidence>
<dbReference type="Gene3D" id="1.20.120.450">
    <property type="entry name" value="dinb family like domain"/>
    <property type="match status" value="1"/>
</dbReference>
<protein>
    <submittedName>
        <fullName evidence="1">Uncharacterized protein</fullName>
    </submittedName>
</protein>
<dbReference type="RefSeq" id="WP_125653697.1">
    <property type="nucleotide sequence ID" value="NZ_AP019308.1"/>
</dbReference>
<gene>
    <name evidence="1" type="ORF">Back11_06860</name>
</gene>
<dbReference type="KEGG" id="pbk:Back11_06860"/>
<evidence type="ECO:0000313" key="2">
    <source>
        <dbReference type="Proteomes" id="UP000275368"/>
    </source>
</evidence>
<name>A0A3G9J0C3_9BACL</name>
<reference evidence="1 2" key="1">
    <citation type="submission" date="2018-11" db="EMBL/GenBank/DDBJ databases">
        <title>Complete genome sequence of Paenibacillus baekrokdamisoli strain KCTC 33723.</title>
        <authorList>
            <person name="Kang S.W."/>
            <person name="Lee K.C."/>
            <person name="Kim K.K."/>
            <person name="Kim J.S."/>
            <person name="Kim D.S."/>
            <person name="Ko S.H."/>
            <person name="Yang S.H."/>
            <person name="Lee J.S."/>
        </authorList>
    </citation>
    <scope>NUCLEOTIDE SEQUENCE [LARGE SCALE GENOMIC DNA]</scope>
    <source>
        <strain evidence="1 2">KCTC 33723</strain>
    </source>
</reference>
<dbReference type="EMBL" id="AP019308">
    <property type="protein sequence ID" value="BBH19341.1"/>
    <property type="molecule type" value="Genomic_DNA"/>
</dbReference>
<keyword evidence="2" id="KW-1185">Reference proteome</keyword>
<dbReference type="SUPFAM" id="SSF109854">
    <property type="entry name" value="DinB/YfiT-like putative metalloenzymes"/>
    <property type="match status" value="1"/>
</dbReference>
<dbReference type="Proteomes" id="UP000275368">
    <property type="component" value="Chromosome"/>
</dbReference>
<organism evidence="1 2">
    <name type="scientific">Paenibacillus baekrokdamisoli</name>
    <dbReference type="NCBI Taxonomy" id="1712516"/>
    <lineage>
        <taxon>Bacteria</taxon>
        <taxon>Bacillati</taxon>
        <taxon>Bacillota</taxon>
        <taxon>Bacilli</taxon>
        <taxon>Bacillales</taxon>
        <taxon>Paenibacillaceae</taxon>
        <taxon>Paenibacillus</taxon>
    </lineage>
</organism>
<dbReference type="InterPro" id="IPR034660">
    <property type="entry name" value="DinB/YfiT-like"/>
</dbReference>
<accession>A0A3G9J0C3</accession>